<evidence type="ECO:0000259" key="2">
    <source>
        <dbReference type="PROSITE" id="PS51228"/>
    </source>
</evidence>
<dbReference type="SUPFAM" id="SSF47027">
    <property type="entry name" value="Acyl-CoA binding protein"/>
    <property type="match status" value="1"/>
</dbReference>
<reference evidence="4" key="2">
    <citation type="submission" date="2020-10" db="UniProtKB">
        <authorList>
            <consortium name="WormBaseParasite"/>
        </authorList>
    </citation>
    <scope>IDENTIFICATION</scope>
</reference>
<accession>A0A7E4VVC6</accession>
<name>A0A7E4VVC6_PANRE</name>
<dbReference type="InterPro" id="IPR000582">
    <property type="entry name" value="Acyl-CoA-binding_protein"/>
</dbReference>
<feature type="region of interest" description="Disordered" evidence="1">
    <location>
        <begin position="11"/>
        <end position="30"/>
    </location>
</feature>
<dbReference type="Pfam" id="PF00887">
    <property type="entry name" value="ACBP"/>
    <property type="match status" value="1"/>
</dbReference>
<evidence type="ECO:0000256" key="1">
    <source>
        <dbReference type="SAM" id="MobiDB-lite"/>
    </source>
</evidence>
<keyword evidence="3" id="KW-1185">Reference proteome</keyword>
<sequence length="235" mass="26101">MTTAILGMVEASASTPADTAPKPEETAPLVPDSAEEPLLELTAELVPEVFGFSLEIVFKDGIKYYKQKERSGELQVEYPVRLRFMALAKQVKNGPFKAEESNVGWFDLVGNDANNEWKKLGDLPQEQAMLEFVRLLDVVCPTFKPHINEKAALETSKAILERQQEANAAGSSLNGSGAAHYNHLINGNGENSEVLKKYEEQRRQIQEALNKATFHQFLAYAQQTHPGDAAKLKHH</sequence>
<dbReference type="InterPro" id="IPR035984">
    <property type="entry name" value="Acyl-CoA-binding_sf"/>
</dbReference>
<feature type="domain" description="ACB" evidence="2">
    <location>
        <begin position="54"/>
        <end position="145"/>
    </location>
</feature>
<dbReference type="InterPro" id="IPR014352">
    <property type="entry name" value="FERM/acyl-CoA-bd_prot_sf"/>
</dbReference>
<reference evidence="3" key="1">
    <citation type="journal article" date="2013" name="Genetics">
        <title>The draft genome and transcriptome of Panagrellus redivivus are shaped by the harsh demands of a free-living lifestyle.</title>
        <authorList>
            <person name="Srinivasan J."/>
            <person name="Dillman A.R."/>
            <person name="Macchietto M.G."/>
            <person name="Heikkinen L."/>
            <person name="Lakso M."/>
            <person name="Fracchia K.M."/>
            <person name="Antoshechkin I."/>
            <person name="Mortazavi A."/>
            <person name="Wong G."/>
            <person name="Sternberg P.W."/>
        </authorList>
    </citation>
    <scope>NUCLEOTIDE SEQUENCE [LARGE SCALE GENOMIC DNA]</scope>
    <source>
        <strain evidence="3">MT8872</strain>
    </source>
</reference>
<evidence type="ECO:0000313" key="3">
    <source>
        <dbReference type="Proteomes" id="UP000492821"/>
    </source>
</evidence>
<dbReference type="WBParaSite" id="Pan_g3262.t1">
    <property type="protein sequence ID" value="Pan_g3262.t1"/>
    <property type="gene ID" value="Pan_g3262"/>
</dbReference>
<evidence type="ECO:0000313" key="4">
    <source>
        <dbReference type="WBParaSite" id="Pan_g3262.t1"/>
    </source>
</evidence>
<organism evidence="3 4">
    <name type="scientific">Panagrellus redivivus</name>
    <name type="common">Microworm</name>
    <dbReference type="NCBI Taxonomy" id="6233"/>
    <lineage>
        <taxon>Eukaryota</taxon>
        <taxon>Metazoa</taxon>
        <taxon>Ecdysozoa</taxon>
        <taxon>Nematoda</taxon>
        <taxon>Chromadorea</taxon>
        <taxon>Rhabditida</taxon>
        <taxon>Tylenchina</taxon>
        <taxon>Panagrolaimomorpha</taxon>
        <taxon>Panagrolaimoidea</taxon>
        <taxon>Panagrolaimidae</taxon>
        <taxon>Panagrellus</taxon>
    </lineage>
</organism>
<dbReference type="Proteomes" id="UP000492821">
    <property type="component" value="Unassembled WGS sequence"/>
</dbReference>
<dbReference type="GO" id="GO:0000139">
    <property type="term" value="C:Golgi membrane"/>
    <property type="evidence" value="ECO:0007669"/>
    <property type="project" value="TreeGrafter"/>
</dbReference>
<dbReference type="GO" id="GO:0000062">
    <property type="term" value="F:fatty-acyl-CoA binding"/>
    <property type="evidence" value="ECO:0007669"/>
    <property type="project" value="InterPro"/>
</dbReference>
<proteinExistence type="predicted"/>
<dbReference type="InterPro" id="IPR052269">
    <property type="entry name" value="Golgi-PI4KB_interaction"/>
</dbReference>
<dbReference type="Gene3D" id="1.20.80.10">
    <property type="match status" value="1"/>
</dbReference>
<dbReference type="PROSITE" id="PS51228">
    <property type="entry name" value="ACB_2"/>
    <property type="match status" value="1"/>
</dbReference>
<dbReference type="AlphaFoldDB" id="A0A7E4VVC6"/>
<dbReference type="PANTHER" id="PTHR22973:SF12">
    <property type="entry name" value="LD35087P"/>
    <property type="match status" value="1"/>
</dbReference>
<dbReference type="PANTHER" id="PTHR22973">
    <property type="entry name" value="LD35087P"/>
    <property type="match status" value="1"/>
</dbReference>
<protein>
    <submittedName>
        <fullName evidence="4">ACB domain-containing protein</fullName>
    </submittedName>
</protein>